<evidence type="ECO:0000256" key="5">
    <source>
        <dbReference type="SAM" id="Phobius"/>
    </source>
</evidence>
<feature type="transmembrane region" description="Helical" evidence="5">
    <location>
        <begin position="199"/>
        <end position="215"/>
    </location>
</feature>
<evidence type="ECO:0000256" key="1">
    <source>
        <dbReference type="ARBA" id="ARBA00004141"/>
    </source>
</evidence>
<comment type="subcellular location">
    <subcellularLocation>
        <location evidence="1">Membrane</location>
        <topology evidence="1">Multi-pass membrane protein</topology>
    </subcellularLocation>
</comment>
<feature type="transmembrane region" description="Helical" evidence="5">
    <location>
        <begin position="6"/>
        <end position="27"/>
    </location>
</feature>
<evidence type="ECO:0000256" key="3">
    <source>
        <dbReference type="ARBA" id="ARBA00022989"/>
    </source>
</evidence>
<accession>A0A1F7XWV6</accession>
<dbReference type="PANTHER" id="PTHR16950">
    <property type="entry name" value="ZINC TRANSPORTER SLC39A7 HISTIDINE-RICH MEMBRANE PROTEIN KE4"/>
    <property type="match status" value="1"/>
</dbReference>
<feature type="transmembrane region" description="Helical" evidence="5">
    <location>
        <begin position="34"/>
        <end position="55"/>
    </location>
</feature>
<feature type="transmembrane region" description="Helical" evidence="5">
    <location>
        <begin position="67"/>
        <end position="88"/>
    </location>
</feature>
<protein>
    <recommendedName>
        <fullName evidence="8">ZIP zinc transporter</fullName>
    </recommendedName>
</protein>
<gene>
    <name evidence="6" type="ORF">A2771_02065</name>
</gene>
<evidence type="ECO:0008006" key="8">
    <source>
        <dbReference type="Google" id="ProtNLM"/>
    </source>
</evidence>
<reference evidence="6 7" key="1">
    <citation type="journal article" date="2016" name="Nat. Commun.">
        <title>Thousands of microbial genomes shed light on interconnected biogeochemical processes in an aquifer system.</title>
        <authorList>
            <person name="Anantharaman K."/>
            <person name="Brown C.T."/>
            <person name="Hug L.A."/>
            <person name="Sharon I."/>
            <person name="Castelle C.J."/>
            <person name="Probst A.J."/>
            <person name="Thomas B.C."/>
            <person name="Singh A."/>
            <person name="Wilkins M.J."/>
            <person name="Karaoz U."/>
            <person name="Brodie E.L."/>
            <person name="Williams K.H."/>
            <person name="Hubbard S.S."/>
            <person name="Banfield J.F."/>
        </authorList>
    </citation>
    <scope>NUCLEOTIDE SEQUENCE [LARGE SCALE GENOMIC DNA]</scope>
</reference>
<dbReference type="PANTHER" id="PTHR16950:SF16">
    <property type="entry name" value="ZINC TRANSPORTER ZIP13"/>
    <property type="match status" value="1"/>
</dbReference>
<feature type="transmembrane region" description="Helical" evidence="5">
    <location>
        <begin position="235"/>
        <end position="252"/>
    </location>
</feature>
<dbReference type="EMBL" id="MGGD01000065">
    <property type="protein sequence ID" value="OGM19534.1"/>
    <property type="molecule type" value="Genomic_DNA"/>
</dbReference>
<feature type="transmembrane region" description="Helical" evidence="5">
    <location>
        <begin position="172"/>
        <end position="193"/>
    </location>
</feature>
<keyword evidence="4 5" id="KW-0472">Membrane</keyword>
<evidence type="ECO:0000256" key="4">
    <source>
        <dbReference type="ARBA" id="ARBA00023136"/>
    </source>
</evidence>
<organism evidence="6 7">
    <name type="scientific">Candidatus Woesebacteria bacterium RIFCSPHIGHO2_01_FULL_38_26b</name>
    <dbReference type="NCBI Taxonomy" id="1802491"/>
    <lineage>
        <taxon>Bacteria</taxon>
        <taxon>Candidatus Woeseibacteriota</taxon>
    </lineage>
</organism>
<name>A0A1F7XWV6_9BACT</name>
<comment type="caution">
    <text evidence="6">The sequence shown here is derived from an EMBL/GenBank/DDBJ whole genome shotgun (WGS) entry which is preliminary data.</text>
</comment>
<dbReference type="GO" id="GO:0016020">
    <property type="term" value="C:membrane"/>
    <property type="evidence" value="ECO:0007669"/>
    <property type="project" value="UniProtKB-SubCell"/>
</dbReference>
<dbReference type="InterPro" id="IPR003689">
    <property type="entry name" value="ZIP"/>
</dbReference>
<dbReference type="AlphaFoldDB" id="A0A1F7XWV6"/>
<dbReference type="Pfam" id="PF02535">
    <property type="entry name" value="Zip"/>
    <property type="match status" value="2"/>
</dbReference>
<proteinExistence type="predicted"/>
<evidence type="ECO:0000313" key="7">
    <source>
        <dbReference type="Proteomes" id="UP000176741"/>
    </source>
</evidence>
<keyword evidence="3 5" id="KW-1133">Transmembrane helix</keyword>
<sequence>MGNLPLLLVYSFIGSVAGLIGGVILLFKKEWAKALASVSVPFAAGILLALSFLDLLPEAVEEVGETAFSVILIVFVVLFLIERFFFYLHHHQETGETHAGHNHVQGEEVIPLIIFGDTIHNFLDGVVIGASFLVNPALAMVVSLSTFLHETPHEIADFGILLARGWSRRKAFWTNFFSSLATFPGAILTYFYADQIGQGVGILLALATGFFLYVATTDFLPEATHAPRRYLGQQAVFLILGILAIVGIRILFPEIGH</sequence>
<evidence type="ECO:0000256" key="2">
    <source>
        <dbReference type="ARBA" id="ARBA00022692"/>
    </source>
</evidence>
<dbReference type="Proteomes" id="UP000176741">
    <property type="component" value="Unassembled WGS sequence"/>
</dbReference>
<dbReference type="GO" id="GO:0046873">
    <property type="term" value="F:metal ion transmembrane transporter activity"/>
    <property type="evidence" value="ECO:0007669"/>
    <property type="project" value="InterPro"/>
</dbReference>
<keyword evidence="2 5" id="KW-0812">Transmembrane</keyword>
<evidence type="ECO:0000313" key="6">
    <source>
        <dbReference type="EMBL" id="OGM19534.1"/>
    </source>
</evidence>